<dbReference type="SUPFAM" id="SSF53474">
    <property type="entry name" value="alpha/beta-Hydrolases"/>
    <property type="match status" value="1"/>
</dbReference>
<gene>
    <name evidence="1" type="ORF">EF294_05445</name>
</gene>
<dbReference type="Proteomes" id="UP000267536">
    <property type="component" value="Unassembled WGS sequence"/>
</dbReference>
<sequence>MVRGVRVGAKWRRRSVRSVSARALAVALAAVSVGVLSVIGQGVAQAALAAQTWWVNSCGMPTQSPGGPPHSVKVRAWTRPQNTKTVVLLDGLRATNDLSGWEHNTHIQDLADRGVNVVEPVGGYESFYTNWDRPDNFSRQGYTYEWGCVISRSLVAAMDLHGLRGPSGHYAIMGLSMSGSSALITAADDHRDFDAAGSLSGLLNTTAPGVREAIRVAMIFPAIDGGTPAMNADAMWGPPWSTRWLDNDPLVQIGKMRGLRLFLYTGSGIPGYTATAGAVLTDPALIIEGVPLEVLSSALTHTFDVQAMINGVPVMTDFPVSGMHDWPYWQDAVNNAFARGFFHA</sequence>
<dbReference type="InterPro" id="IPR029058">
    <property type="entry name" value="AB_hydrolase_fold"/>
</dbReference>
<evidence type="ECO:0000313" key="1">
    <source>
        <dbReference type="EMBL" id="RPA65282.1"/>
    </source>
</evidence>
<reference evidence="1 2" key="1">
    <citation type="submission" date="2018-11" db="EMBL/GenBank/DDBJ databases">
        <title>Draft genome sequence of Gordonia sp. RS15-1S isolated from rice stems.</title>
        <authorList>
            <person name="Muangham S."/>
        </authorList>
    </citation>
    <scope>NUCLEOTIDE SEQUENCE [LARGE SCALE GENOMIC DNA]</scope>
    <source>
        <strain evidence="1 2">RS15-1S</strain>
    </source>
</reference>
<dbReference type="Gene3D" id="3.40.50.1820">
    <property type="entry name" value="alpha/beta hydrolase"/>
    <property type="match status" value="1"/>
</dbReference>
<organism evidence="1 2">
    <name type="scientific">Gordonia oryzae</name>
    <dbReference type="NCBI Taxonomy" id="2487349"/>
    <lineage>
        <taxon>Bacteria</taxon>
        <taxon>Bacillati</taxon>
        <taxon>Actinomycetota</taxon>
        <taxon>Actinomycetes</taxon>
        <taxon>Mycobacteriales</taxon>
        <taxon>Gordoniaceae</taxon>
        <taxon>Gordonia</taxon>
    </lineage>
</organism>
<dbReference type="AlphaFoldDB" id="A0A3N4GR38"/>
<dbReference type="RefSeq" id="WP_123926392.1">
    <property type="nucleotide sequence ID" value="NZ_JBPSDP010000003.1"/>
</dbReference>
<dbReference type="Pfam" id="PF00756">
    <property type="entry name" value="Esterase"/>
    <property type="match status" value="1"/>
</dbReference>
<evidence type="ECO:0000313" key="2">
    <source>
        <dbReference type="Proteomes" id="UP000267536"/>
    </source>
</evidence>
<dbReference type="InterPro" id="IPR000801">
    <property type="entry name" value="Esterase-like"/>
</dbReference>
<proteinExistence type="predicted"/>
<accession>A0A3N4GR38</accession>
<dbReference type="OrthoDB" id="4366784at2"/>
<protein>
    <submittedName>
        <fullName evidence="1">Esterase family protein</fullName>
    </submittedName>
</protein>
<dbReference type="EMBL" id="RKMH01000003">
    <property type="protein sequence ID" value="RPA65282.1"/>
    <property type="molecule type" value="Genomic_DNA"/>
</dbReference>
<name>A0A3N4GR38_9ACTN</name>
<comment type="caution">
    <text evidence="1">The sequence shown here is derived from an EMBL/GenBank/DDBJ whole genome shotgun (WGS) entry which is preliminary data.</text>
</comment>
<keyword evidence="2" id="KW-1185">Reference proteome</keyword>